<dbReference type="InterPro" id="IPR025662">
    <property type="entry name" value="Sigma_54_int_dom_ATP-bd_1"/>
</dbReference>
<dbReference type="InterPro" id="IPR058031">
    <property type="entry name" value="AAA_lid_NorR"/>
</dbReference>
<proteinExistence type="predicted"/>
<dbReference type="EMBL" id="PKLZ01000003">
    <property type="protein sequence ID" value="PLW83027.1"/>
    <property type="molecule type" value="Genomic_DNA"/>
</dbReference>
<dbReference type="InterPro" id="IPR009057">
    <property type="entry name" value="Homeodomain-like_sf"/>
</dbReference>
<dbReference type="OrthoDB" id="9804019at2"/>
<evidence type="ECO:0000256" key="3">
    <source>
        <dbReference type="ARBA" id="ARBA00023015"/>
    </source>
</evidence>
<dbReference type="InterPro" id="IPR002197">
    <property type="entry name" value="HTH_Fis"/>
</dbReference>
<dbReference type="Pfam" id="PF25601">
    <property type="entry name" value="AAA_lid_14"/>
    <property type="match status" value="1"/>
</dbReference>
<dbReference type="PANTHER" id="PTHR32071">
    <property type="entry name" value="TRANSCRIPTIONAL REGULATORY PROTEIN"/>
    <property type="match status" value="1"/>
</dbReference>
<dbReference type="GO" id="GO:0005524">
    <property type="term" value="F:ATP binding"/>
    <property type="evidence" value="ECO:0007669"/>
    <property type="project" value="UniProtKB-KW"/>
</dbReference>
<dbReference type="GO" id="GO:0043565">
    <property type="term" value="F:sequence-specific DNA binding"/>
    <property type="evidence" value="ECO:0007669"/>
    <property type="project" value="InterPro"/>
</dbReference>
<keyword evidence="7" id="KW-1185">Reference proteome</keyword>
<dbReference type="FunFam" id="3.40.50.300:FF:000006">
    <property type="entry name" value="DNA-binding transcriptional regulator NtrC"/>
    <property type="match status" value="1"/>
</dbReference>
<dbReference type="Pfam" id="PF02954">
    <property type="entry name" value="HTH_8"/>
    <property type="match status" value="1"/>
</dbReference>
<dbReference type="SMART" id="SM00382">
    <property type="entry name" value="AAA"/>
    <property type="match status" value="1"/>
</dbReference>
<feature type="domain" description="Sigma-54 factor interaction" evidence="5">
    <location>
        <begin position="338"/>
        <end position="570"/>
    </location>
</feature>
<dbReference type="Pfam" id="PF06506">
    <property type="entry name" value="PrpR_N"/>
    <property type="match status" value="1"/>
</dbReference>
<dbReference type="GO" id="GO:0000156">
    <property type="term" value="F:phosphorelay response regulator activity"/>
    <property type="evidence" value="ECO:0007669"/>
    <property type="project" value="InterPro"/>
</dbReference>
<dbReference type="SUPFAM" id="SSF46689">
    <property type="entry name" value="Homeodomain-like"/>
    <property type="match status" value="1"/>
</dbReference>
<dbReference type="Pfam" id="PF00158">
    <property type="entry name" value="Sigma54_activat"/>
    <property type="match status" value="1"/>
</dbReference>
<gene>
    <name evidence="6" type="ORF">CWI75_06260</name>
</gene>
<evidence type="ECO:0000256" key="1">
    <source>
        <dbReference type="ARBA" id="ARBA00022741"/>
    </source>
</evidence>
<dbReference type="CDD" id="cd00009">
    <property type="entry name" value="AAA"/>
    <property type="match status" value="1"/>
</dbReference>
<dbReference type="InterPro" id="IPR010524">
    <property type="entry name" value="Sig_transdc_resp-reg_PrpR_N"/>
</dbReference>
<dbReference type="GO" id="GO:0006355">
    <property type="term" value="P:regulation of DNA-templated transcription"/>
    <property type="evidence" value="ECO:0007669"/>
    <property type="project" value="InterPro"/>
</dbReference>
<accession>A0A2N5Y3T5</accession>
<comment type="caution">
    <text evidence="6">The sequence shown here is derived from an EMBL/GenBank/DDBJ whole genome shotgun (WGS) entry which is preliminary data.</text>
</comment>
<evidence type="ECO:0000313" key="7">
    <source>
        <dbReference type="Proteomes" id="UP000234845"/>
    </source>
</evidence>
<dbReference type="Gene3D" id="1.10.10.60">
    <property type="entry name" value="Homeodomain-like"/>
    <property type="match status" value="1"/>
</dbReference>
<evidence type="ECO:0000313" key="6">
    <source>
        <dbReference type="EMBL" id="PLW83027.1"/>
    </source>
</evidence>
<evidence type="ECO:0000256" key="4">
    <source>
        <dbReference type="ARBA" id="ARBA00023163"/>
    </source>
</evidence>
<dbReference type="InterPro" id="IPR002078">
    <property type="entry name" value="Sigma_54_int"/>
</dbReference>
<organism evidence="6 7">
    <name type="scientific">Kineobactrum sediminis</name>
    <dbReference type="NCBI Taxonomy" id="1905677"/>
    <lineage>
        <taxon>Bacteria</taxon>
        <taxon>Pseudomonadati</taxon>
        <taxon>Pseudomonadota</taxon>
        <taxon>Gammaproteobacteria</taxon>
        <taxon>Cellvibrionales</taxon>
        <taxon>Halieaceae</taxon>
        <taxon>Kineobactrum</taxon>
    </lineage>
</organism>
<dbReference type="SUPFAM" id="SSF159800">
    <property type="entry name" value="PrpR receptor domain-like"/>
    <property type="match status" value="1"/>
</dbReference>
<dbReference type="PROSITE" id="PS50045">
    <property type="entry name" value="SIGMA54_INTERACT_4"/>
    <property type="match status" value="1"/>
</dbReference>
<dbReference type="InterPro" id="IPR003593">
    <property type="entry name" value="AAA+_ATPase"/>
</dbReference>
<dbReference type="PROSITE" id="PS00688">
    <property type="entry name" value="SIGMA54_INTERACT_3"/>
    <property type="match status" value="1"/>
</dbReference>
<dbReference type="Proteomes" id="UP000234845">
    <property type="component" value="Unassembled WGS sequence"/>
</dbReference>
<keyword evidence="4" id="KW-0804">Transcription</keyword>
<dbReference type="Gene3D" id="3.40.50.2300">
    <property type="match status" value="1"/>
</dbReference>
<evidence type="ECO:0000259" key="5">
    <source>
        <dbReference type="PROSITE" id="PS50045"/>
    </source>
</evidence>
<dbReference type="Gene3D" id="1.10.8.60">
    <property type="match status" value="1"/>
</dbReference>
<keyword evidence="3" id="KW-0805">Transcription regulation</keyword>
<keyword evidence="2" id="KW-0067">ATP-binding</keyword>
<dbReference type="SUPFAM" id="SSF52540">
    <property type="entry name" value="P-loop containing nucleoside triphosphate hydrolases"/>
    <property type="match status" value="1"/>
</dbReference>
<evidence type="ECO:0000256" key="2">
    <source>
        <dbReference type="ARBA" id="ARBA00022840"/>
    </source>
</evidence>
<dbReference type="InterPro" id="IPR025944">
    <property type="entry name" value="Sigma_54_int_dom_CS"/>
</dbReference>
<dbReference type="InterPro" id="IPR027417">
    <property type="entry name" value="P-loop_NTPase"/>
</dbReference>
<sequence length="659" mass="72947">MEANAAASTSADWIQGGYVDWQLARDYRPTILVVGFRKLSQLISVVSPEFASSARIEILDFVFEKDVTINSILQYQHADVVVSAGSNSEYLKQRIDLPVLSLPVSDRDIIKALGTASALENRIMMISNGDHSDILEALTPLFSADIDHARYETADEARAMVYLAVKKGYPLIIGSSYVCSLAEQENVKSLLLYSSESCRTLIQDAIAVGITAQTRKLTRRAKQAALANNSVATLITDPSGELLAYDRSQLESLGMNDTHKISQAASQLHLALQDIERENQRASVIINQQPCLAKRFLCSPEQPEQGYVYTLRTGGDSEEPVERDRAAAAGVASDNGKLQYRSETMAKIDQLVSAYARTRGTVLITGESGTGKELVAREIHQRSNFRNGEFIAINCGAIPEELFESELFGYADGAFTASRKGGRTGLLQAAHNGVFFLDEISELPLTQQAKILRIIQERKLRPLGTNKEIPLNVKFVCASNRDLAQLVADGRFRQDLYYRLNVLNLQIPPLHQRRQDILPIADWLLLTQARDYGIDIPVDAILEHLGATLQAYSWPGNVRELENVTERIVTHLIGHDTAASLHDWLPHIAPELYADVNQSTAPSRQSAGKTAAAQTPLREAEMEMIMTALQRFDGNRARAAKHLGISATTLWRRLRQADR</sequence>
<dbReference type="PANTHER" id="PTHR32071:SF81">
    <property type="entry name" value="PROPIONATE CATABOLISM OPERON REGULATORY PROTEIN"/>
    <property type="match status" value="1"/>
</dbReference>
<keyword evidence="1" id="KW-0547">Nucleotide-binding</keyword>
<dbReference type="PROSITE" id="PS00675">
    <property type="entry name" value="SIGMA54_INTERACT_1"/>
    <property type="match status" value="1"/>
</dbReference>
<reference evidence="7" key="1">
    <citation type="submission" date="2017-11" db="EMBL/GenBank/DDBJ databases">
        <title>The draft genome sequence of Chromatocurvus sp. F02.</title>
        <authorList>
            <person name="Du Z.-J."/>
            <person name="Chang Y.-Q."/>
        </authorList>
    </citation>
    <scope>NUCLEOTIDE SEQUENCE [LARGE SCALE GENOMIC DNA]</scope>
    <source>
        <strain evidence="7">F02</strain>
    </source>
</reference>
<name>A0A2N5Y3T5_9GAMM</name>
<dbReference type="Gene3D" id="3.40.50.300">
    <property type="entry name" value="P-loop containing nucleotide triphosphate hydrolases"/>
    <property type="match status" value="1"/>
</dbReference>
<dbReference type="AlphaFoldDB" id="A0A2N5Y3T5"/>
<protein>
    <recommendedName>
        <fullName evidence="5">Sigma-54 factor interaction domain-containing protein</fullName>
    </recommendedName>
</protein>
<dbReference type="RefSeq" id="WP_101520627.1">
    <property type="nucleotide sequence ID" value="NZ_PKLZ01000003.1"/>
</dbReference>
<dbReference type="PRINTS" id="PR01590">
    <property type="entry name" value="HTHFIS"/>
</dbReference>